<gene>
    <name evidence="1" type="ORF">FKW44_005757</name>
</gene>
<evidence type="ECO:0000313" key="2">
    <source>
        <dbReference type="Proteomes" id="UP000595437"/>
    </source>
</evidence>
<keyword evidence="2" id="KW-1185">Reference proteome</keyword>
<organism evidence="1 2">
    <name type="scientific">Caligus rogercresseyi</name>
    <name type="common">Sea louse</name>
    <dbReference type="NCBI Taxonomy" id="217165"/>
    <lineage>
        <taxon>Eukaryota</taxon>
        <taxon>Metazoa</taxon>
        <taxon>Ecdysozoa</taxon>
        <taxon>Arthropoda</taxon>
        <taxon>Crustacea</taxon>
        <taxon>Multicrustacea</taxon>
        <taxon>Hexanauplia</taxon>
        <taxon>Copepoda</taxon>
        <taxon>Siphonostomatoida</taxon>
        <taxon>Caligidae</taxon>
        <taxon>Caligus</taxon>
    </lineage>
</organism>
<evidence type="ECO:0000313" key="1">
    <source>
        <dbReference type="EMBL" id="QQP53318.1"/>
    </source>
</evidence>
<proteinExistence type="predicted"/>
<sequence length="117" mass="12831">MVLATSLAAASVLADLRDSKLFHTDTAWDANVSVPPLNGHATEVVDLVGLFGVGKTRSPMGFLAPHPPSLEWKHFQVSTATAMTVISLREGIFALLRRSSIRMWSRLLQPRCSLPRH</sequence>
<name>A0A7T8KCE9_CALRO</name>
<dbReference type="EMBL" id="CP045893">
    <property type="protein sequence ID" value="QQP53318.1"/>
    <property type="molecule type" value="Genomic_DNA"/>
</dbReference>
<protein>
    <submittedName>
        <fullName evidence="1">Uncharacterized protein</fullName>
    </submittedName>
</protein>
<reference evidence="2" key="1">
    <citation type="submission" date="2021-01" db="EMBL/GenBank/DDBJ databases">
        <title>Caligus Genome Assembly.</title>
        <authorList>
            <person name="Gallardo-Escarate C."/>
        </authorList>
    </citation>
    <scope>NUCLEOTIDE SEQUENCE [LARGE SCALE GENOMIC DNA]</scope>
</reference>
<accession>A0A7T8KCE9</accession>
<dbReference type="Proteomes" id="UP000595437">
    <property type="component" value="Chromosome 4"/>
</dbReference>
<dbReference type="AlphaFoldDB" id="A0A7T8KCE9"/>